<dbReference type="Proteomes" id="UP001081467">
    <property type="component" value="Unassembled WGS sequence"/>
</dbReference>
<sequence length="161" mass="18203">MYLMNWVNGTERYWLGMTSQGLSFVGSPNGIKSEINEFYPEIEFEENDRYFQSVIDELRAYFAGDLQVFTGPIDFNSSGTKLQNEVWKQLQLIPYGETKTYAELAVAVGKPKAIRAVATAIGRNPVLIVVPCHRVLRKDGSLGGYRGGIQIKERLLKIEHK</sequence>
<evidence type="ECO:0000256" key="3">
    <source>
        <dbReference type="ARBA" id="ARBA00022679"/>
    </source>
</evidence>
<feature type="domain" description="Methylated-DNA-[protein]-cysteine S-methyltransferase DNA binding" evidence="7">
    <location>
        <begin position="82"/>
        <end position="160"/>
    </location>
</feature>
<protein>
    <submittedName>
        <fullName evidence="8">Methylated-DNA--[protein]-cysteine S-methyltransferase</fullName>
    </submittedName>
</protein>
<dbReference type="PROSITE" id="PS00374">
    <property type="entry name" value="MGMT"/>
    <property type="match status" value="1"/>
</dbReference>
<keyword evidence="5" id="KW-0234">DNA repair</keyword>
<evidence type="ECO:0000256" key="4">
    <source>
        <dbReference type="ARBA" id="ARBA00022763"/>
    </source>
</evidence>
<dbReference type="PANTHER" id="PTHR10815:SF12">
    <property type="entry name" value="METHYLATED-DNA--PROTEIN-CYSTEINE METHYLTRANSFERASE, INDUCIBLE"/>
    <property type="match status" value="1"/>
</dbReference>
<proteinExistence type="predicted"/>
<dbReference type="RefSeq" id="WP_269023875.1">
    <property type="nucleotide sequence ID" value="NZ_JANXKW010000002.1"/>
</dbReference>
<dbReference type="CDD" id="cd06445">
    <property type="entry name" value="ATase"/>
    <property type="match status" value="1"/>
</dbReference>
<accession>A0ABT4JLX3</accession>
<keyword evidence="9" id="KW-1185">Reference proteome</keyword>
<evidence type="ECO:0000313" key="8">
    <source>
        <dbReference type="EMBL" id="MCZ2491354.1"/>
    </source>
</evidence>
<dbReference type="InterPro" id="IPR036217">
    <property type="entry name" value="MethylDNA_cys_MeTrfase_DNAb"/>
</dbReference>
<comment type="catalytic activity">
    <reaction evidence="1">
        <text>a 4-O-methyl-thymidine in DNA + L-cysteinyl-[protein] = a thymidine in DNA + S-methyl-L-cysteinyl-[protein]</text>
        <dbReference type="Rhea" id="RHEA:53428"/>
        <dbReference type="Rhea" id="RHEA-COMP:10131"/>
        <dbReference type="Rhea" id="RHEA-COMP:10132"/>
        <dbReference type="Rhea" id="RHEA-COMP:13555"/>
        <dbReference type="Rhea" id="RHEA-COMP:13556"/>
        <dbReference type="ChEBI" id="CHEBI:29950"/>
        <dbReference type="ChEBI" id="CHEBI:82612"/>
        <dbReference type="ChEBI" id="CHEBI:137386"/>
        <dbReference type="ChEBI" id="CHEBI:137387"/>
        <dbReference type="EC" id="2.1.1.63"/>
    </reaction>
</comment>
<dbReference type="SUPFAM" id="SSF46767">
    <property type="entry name" value="Methylated DNA-protein cysteine methyltransferase, C-terminal domain"/>
    <property type="match status" value="1"/>
</dbReference>
<name>A0ABT4JLX3_9LACO</name>
<dbReference type="InterPro" id="IPR001497">
    <property type="entry name" value="MethylDNA_cys_MeTrfase_AS"/>
</dbReference>
<evidence type="ECO:0000256" key="6">
    <source>
        <dbReference type="ARBA" id="ARBA00049348"/>
    </source>
</evidence>
<comment type="catalytic activity">
    <reaction evidence="6">
        <text>a 6-O-methyl-2'-deoxyguanosine in DNA + L-cysteinyl-[protein] = S-methyl-L-cysteinyl-[protein] + a 2'-deoxyguanosine in DNA</text>
        <dbReference type="Rhea" id="RHEA:24000"/>
        <dbReference type="Rhea" id="RHEA-COMP:10131"/>
        <dbReference type="Rhea" id="RHEA-COMP:10132"/>
        <dbReference type="Rhea" id="RHEA-COMP:11367"/>
        <dbReference type="Rhea" id="RHEA-COMP:11368"/>
        <dbReference type="ChEBI" id="CHEBI:29950"/>
        <dbReference type="ChEBI" id="CHEBI:82612"/>
        <dbReference type="ChEBI" id="CHEBI:85445"/>
        <dbReference type="ChEBI" id="CHEBI:85448"/>
        <dbReference type="EC" id="2.1.1.63"/>
    </reaction>
</comment>
<keyword evidence="4" id="KW-0227">DNA damage</keyword>
<evidence type="ECO:0000256" key="5">
    <source>
        <dbReference type="ARBA" id="ARBA00023204"/>
    </source>
</evidence>
<organism evidence="8 9">
    <name type="scientific">Dellaglioa carnosa</name>
    <dbReference type="NCBI Taxonomy" id="2995136"/>
    <lineage>
        <taxon>Bacteria</taxon>
        <taxon>Bacillati</taxon>
        <taxon>Bacillota</taxon>
        <taxon>Bacilli</taxon>
        <taxon>Lactobacillales</taxon>
        <taxon>Lactobacillaceae</taxon>
        <taxon>Dellaglioa</taxon>
    </lineage>
</organism>
<keyword evidence="2" id="KW-0489">Methyltransferase</keyword>
<dbReference type="EMBL" id="JANXLI010000002">
    <property type="protein sequence ID" value="MCZ2491354.1"/>
    <property type="molecule type" value="Genomic_DNA"/>
</dbReference>
<evidence type="ECO:0000259" key="7">
    <source>
        <dbReference type="Pfam" id="PF01035"/>
    </source>
</evidence>
<dbReference type="InterPro" id="IPR036388">
    <property type="entry name" value="WH-like_DNA-bd_sf"/>
</dbReference>
<dbReference type="PANTHER" id="PTHR10815">
    <property type="entry name" value="METHYLATED-DNA--PROTEIN-CYSTEINE METHYLTRANSFERASE"/>
    <property type="match status" value="1"/>
</dbReference>
<gene>
    <name evidence="8" type="ORF">N0K80_04195</name>
</gene>
<dbReference type="NCBIfam" id="TIGR00589">
    <property type="entry name" value="ogt"/>
    <property type="match status" value="1"/>
</dbReference>
<keyword evidence="3" id="KW-0808">Transferase</keyword>
<evidence type="ECO:0000256" key="1">
    <source>
        <dbReference type="ARBA" id="ARBA00001286"/>
    </source>
</evidence>
<dbReference type="InterPro" id="IPR014048">
    <property type="entry name" value="MethylDNA_cys_MeTrfase_DNA-bd"/>
</dbReference>
<dbReference type="Pfam" id="PF01035">
    <property type="entry name" value="DNA_binding_1"/>
    <property type="match status" value="1"/>
</dbReference>
<evidence type="ECO:0000256" key="2">
    <source>
        <dbReference type="ARBA" id="ARBA00022603"/>
    </source>
</evidence>
<dbReference type="Gene3D" id="1.10.10.10">
    <property type="entry name" value="Winged helix-like DNA-binding domain superfamily/Winged helix DNA-binding domain"/>
    <property type="match status" value="1"/>
</dbReference>
<evidence type="ECO:0000313" key="9">
    <source>
        <dbReference type="Proteomes" id="UP001081467"/>
    </source>
</evidence>
<reference evidence="8" key="1">
    <citation type="submission" date="2022-09" db="EMBL/GenBank/DDBJ databases">
        <title>Diversity of Dellaglioa algida.</title>
        <authorList>
            <person name="Matthias E."/>
            <person name="Werum V."/>
        </authorList>
    </citation>
    <scope>NUCLEOTIDE SEQUENCE</scope>
    <source>
        <strain evidence="8">TMW 2.2523</strain>
    </source>
</reference>
<comment type="caution">
    <text evidence="8">The sequence shown here is derived from an EMBL/GenBank/DDBJ whole genome shotgun (WGS) entry which is preliminary data.</text>
</comment>